<gene>
    <name evidence="2" type="ORF">TNCT_564101</name>
</gene>
<feature type="region of interest" description="Disordered" evidence="1">
    <location>
        <begin position="589"/>
        <end position="707"/>
    </location>
</feature>
<evidence type="ECO:0000313" key="2">
    <source>
        <dbReference type="EMBL" id="GFQ75181.1"/>
    </source>
</evidence>
<accession>A0A8X6KJL1</accession>
<reference evidence="2" key="1">
    <citation type="submission" date="2020-07" db="EMBL/GenBank/DDBJ databases">
        <title>Multicomponent nature underlies the extraordinary mechanical properties of spider dragline silk.</title>
        <authorList>
            <person name="Kono N."/>
            <person name="Nakamura H."/>
            <person name="Mori M."/>
            <person name="Yoshida Y."/>
            <person name="Ohtoshi R."/>
            <person name="Malay A.D."/>
            <person name="Moran D.A.P."/>
            <person name="Tomita M."/>
            <person name="Numata K."/>
            <person name="Arakawa K."/>
        </authorList>
    </citation>
    <scope>NUCLEOTIDE SEQUENCE</scope>
</reference>
<feature type="compositionally biased region" description="Basic and acidic residues" evidence="1">
    <location>
        <begin position="1"/>
        <end position="11"/>
    </location>
</feature>
<feature type="compositionally biased region" description="Low complexity" evidence="1">
    <location>
        <begin position="612"/>
        <end position="634"/>
    </location>
</feature>
<feature type="compositionally biased region" description="Acidic residues" evidence="1">
    <location>
        <begin position="660"/>
        <end position="669"/>
    </location>
</feature>
<feature type="compositionally biased region" description="Acidic residues" evidence="1">
    <location>
        <begin position="635"/>
        <end position="651"/>
    </location>
</feature>
<dbReference type="Proteomes" id="UP000887116">
    <property type="component" value="Unassembled WGS sequence"/>
</dbReference>
<feature type="compositionally biased region" description="Acidic residues" evidence="1">
    <location>
        <begin position="683"/>
        <end position="699"/>
    </location>
</feature>
<feature type="non-terminal residue" evidence="2">
    <location>
        <position position="1"/>
    </location>
</feature>
<feature type="compositionally biased region" description="Polar residues" evidence="1">
    <location>
        <begin position="238"/>
        <end position="249"/>
    </location>
</feature>
<feature type="region of interest" description="Disordered" evidence="1">
    <location>
        <begin position="187"/>
        <end position="253"/>
    </location>
</feature>
<keyword evidence="3" id="KW-1185">Reference proteome</keyword>
<protein>
    <submittedName>
        <fullName evidence="2">Uncharacterized protein</fullName>
    </submittedName>
</protein>
<sequence>IEVHQDEKEYYSHNAGQKHRRKNLHPQSHKIKDEKVHYSHNTGQTNPRSDLHPQNYETKEIDVLPDEKEYYSQNTGQTNPRSDLHPQNYKTKGLTYPRSDLHPQNHKTNDIDVLSEEKEYYSHNTGQTDLRNDVHPQNYKTKDIDVIPDERKYYSHNTGQTYPRKDLHPHNYKTKDIDVLPDEREYYSHNTGQTDPRSDLHPQKYKNKGSEGLQAYNTDKLEDYSVSNRRSNLKESGYRSNYGEQNSDEVPSFYPDEVNFYSENTRNTHKKTNQYMPSYGEHARNWSYESNGKGQYRRFKREIDSHRRETYENMLSHQWPFGSEILRNLKEINMNDFKKINISDHKEPFLICAFNSQECPPYKIPSCFQMKDPSLNYGCESSDSSDSLEDYLSNSTTLDKRTVNCFTEMHRKCSPMDITCTIGYGNYIMKNIKITGRDQIVLPLESNKVRSNGNSLQHQFSSNYEDKERIPRHVKQQTDPNSNLLIGLKRKSPLNMRLRNASYKTFWYPEPFELNRREPISRFKNGIKHFATYVRKKRSTVLKDSKMFPTMNQRFRNAELARKLMTRSVSNRENNQRRKEDLQYRYIIGGAGRSKSNPRTKGMKYGGFRGPETTTITEETTTETSEATETTTEGSEAEYVDSYEESNEGSEEISTGNEVSTDEDKEESSEGSTETTNTKEEASSDMEESMEENTEETTAESEKVMDESIEISEQDAESLETDVSVSEQGLFVRTMQFFSCLFEALLSLKTKMLL</sequence>
<evidence type="ECO:0000313" key="3">
    <source>
        <dbReference type="Proteomes" id="UP000887116"/>
    </source>
</evidence>
<comment type="caution">
    <text evidence="2">The sequence shown here is derived from an EMBL/GenBank/DDBJ whole genome shotgun (WGS) entry which is preliminary data.</text>
</comment>
<dbReference type="EMBL" id="BMAO01001683">
    <property type="protein sequence ID" value="GFQ75181.1"/>
    <property type="molecule type" value="Genomic_DNA"/>
</dbReference>
<name>A0A8X6KJL1_TRICU</name>
<feature type="region of interest" description="Disordered" evidence="1">
    <location>
        <begin position="1"/>
        <end position="56"/>
    </location>
</feature>
<dbReference type="AlphaFoldDB" id="A0A8X6KJL1"/>
<feature type="compositionally biased region" description="Polar residues" evidence="1">
    <location>
        <begin position="39"/>
        <end position="48"/>
    </location>
</feature>
<evidence type="ECO:0000256" key="1">
    <source>
        <dbReference type="SAM" id="MobiDB-lite"/>
    </source>
</evidence>
<proteinExistence type="predicted"/>
<organism evidence="2 3">
    <name type="scientific">Trichonephila clavata</name>
    <name type="common">Joro spider</name>
    <name type="synonym">Nephila clavata</name>
    <dbReference type="NCBI Taxonomy" id="2740835"/>
    <lineage>
        <taxon>Eukaryota</taxon>
        <taxon>Metazoa</taxon>
        <taxon>Ecdysozoa</taxon>
        <taxon>Arthropoda</taxon>
        <taxon>Chelicerata</taxon>
        <taxon>Arachnida</taxon>
        <taxon>Araneae</taxon>
        <taxon>Araneomorphae</taxon>
        <taxon>Entelegynae</taxon>
        <taxon>Araneoidea</taxon>
        <taxon>Nephilidae</taxon>
        <taxon>Trichonephila</taxon>
    </lineage>
</organism>
<feature type="compositionally biased region" description="Basic residues" evidence="1">
    <location>
        <begin position="16"/>
        <end position="29"/>
    </location>
</feature>